<dbReference type="InterPro" id="IPR035969">
    <property type="entry name" value="Rab-GAP_TBC_sf"/>
</dbReference>
<reference evidence="5 6" key="1">
    <citation type="submission" date="2020-02" db="EMBL/GenBank/DDBJ databases">
        <authorList>
            <person name="Ferguson B K."/>
        </authorList>
    </citation>
    <scope>NUCLEOTIDE SEQUENCE [LARGE SCALE GENOMIC DNA]</scope>
</reference>
<evidence type="ECO:0000313" key="6">
    <source>
        <dbReference type="Proteomes" id="UP000479190"/>
    </source>
</evidence>
<organism evidence="5 6">
    <name type="scientific">Trichogramma brassicae</name>
    <dbReference type="NCBI Taxonomy" id="86971"/>
    <lineage>
        <taxon>Eukaryota</taxon>
        <taxon>Metazoa</taxon>
        <taxon>Ecdysozoa</taxon>
        <taxon>Arthropoda</taxon>
        <taxon>Hexapoda</taxon>
        <taxon>Insecta</taxon>
        <taxon>Pterygota</taxon>
        <taxon>Neoptera</taxon>
        <taxon>Endopterygota</taxon>
        <taxon>Hymenoptera</taxon>
        <taxon>Apocrita</taxon>
        <taxon>Proctotrupomorpha</taxon>
        <taxon>Chalcidoidea</taxon>
        <taxon>Trichogrammatidae</taxon>
        <taxon>Trichogramma</taxon>
    </lineage>
</organism>
<feature type="compositionally biased region" description="Basic and acidic residues" evidence="2">
    <location>
        <begin position="186"/>
        <end position="201"/>
    </location>
</feature>
<evidence type="ECO:0000259" key="3">
    <source>
        <dbReference type="PROSITE" id="PS50086"/>
    </source>
</evidence>
<dbReference type="FunFam" id="1.10.8.270:FF:000017">
    <property type="entry name" value="TBC1 domain family member 16"/>
    <property type="match status" value="1"/>
</dbReference>
<accession>A0A6H5I120</accession>
<evidence type="ECO:0008006" key="7">
    <source>
        <dbReference type="Google" id="ProtNLM"/>
    </source>
</evidence>
<proteinExistence type="predicted"/>
<dbReference type="EMBL" id="CADCXV010000650">
    <property type="protein sequence ID" value="CAB0031698.1"/>
    <property type="molecule type" value="Genomic_DNA"/>
</dbReference>
<keyword evidence="6" id="KW-1185">Reference proteome</keyword>
<feature type="region of interest" description="Disordered" evidence="2">
    <location>
        <begin position="245"/>
        <end position="288"/>
    </location>
</feature>
<gene>
    <name evidence="5" type="ORF">TBRA_LOCUS3665</name>
</gene>
<keyword evidence="1" id="KW-0343">GTPase activation</keyword>
<dbReference type="Pfam" id="PF00270">
    <property type="entry name" value="DEAD"/>
    <property type="match status" value="1"/>
</dbReference>
<dbReference type="Gene3D" id="1.10.8.270">
    <property type="entry name" value="putative rabgap domain of human tbc1 domain family member 14 like domains"/>
    <property type="match status" value="1"/>
</dbReference>
<dbReference type="SMART" id="SM00164">
    <property type="entry name" value="TBC"/>
    <property type="match status" value="1"/>
</dbReference>
<dbReference type="SUPFAM" id="SSF47923">
    <property type="entry name" value="Ypt/Rab-GAP domain of gyp1p"/>
    <property type="match status" value="2"/>
</dbReference>
<dbReference type="SUPFAM" id="SSF52540">
    <property type="entry name" value="P-loop containing nucleoside triphosphate hydrolases"/>
    <property type="match status" value="1"/>
</dbReference>
<dbReference type="GO" id="GO:0003676">
    <property type="term" value="F:nucleic acid binding"/>
    <property type="evidence" value="ECO:0007669"/>
    <property type="project" value="InterPro"/>
</dbReference>
<dbReference type="OrthoDB" id="10264062at2759"/>
<dbReference type="PROSITE" id="PS51192">
    <property type="entry name" value="HELICASE_ATP_BIND_1"/>
    <property type="match status" value="1"/>
</dbReference>
<feature type="compositionally biased region" description="Basic and acidic residues" evidence="2">
    <location>
        <begin position="334"/>
        <end position="343"/>
    </location>
</feature>
<dbReference type="InterPro" id="IPR014001">
    <property type="entry name" value="Helicase_ATP-bd"/>
</dbReference>
<feature type="region of interest" description="Disordered" evidence="2">
    <location>
        <begin position="318"/>
        <end position="378"/>
    </location>
</feature>
<dbReference type="GO" id="GO:0005524">
    <property type="term" value="F:ATP binding"/>
    <property type="evidence" value="ECO:0007669"/>
    <property type="project" value="InterPro"/>
</dbReference>
<feature type="domain" description="Helicase ATP-binding" evidence="4">
    <location>
        <begin position="1"/>
        <end position="116"/>
    </location>
</feature>
<feature type="domain" description="Rab-GAP TBC" evidence="3">
    <location>
        <begin position="880"/>
        <end position="1089"/>
    </location>
</feature>
<dbReference type="InterPro" id="IPR000195">
    <property type="entry name" value="Rab-GAP-TBC_dom"/>
</dbReference>
<dbReference type="Gene3D" id="2.30.29.230">
    <property type="match status" value="1"/>
</dbReference>
<protein>
    <recommendedName>
        <fullName evidence="7">Rab-GAP TBC domain-containing protein</fullName>
    </recommendedName>
</protein>
<feature type="compositionally biased region" description="Polar residues" evidence="2">
    <location>
        <begin position="347"/>
        <end position="357"/>
    </location>
</feature>
<dbReference type="InterPro" id="IPR011545">
    <property type="entry name" value="DEAD/DEAH_box_helicase_dom"/>
</dbReference>
<evidence type="ECO:0000256" key="2">
    <source>
        <dbReference type="SAM" id="MobiDB-lite"/>
    </source>
</evidence>
<dbReference type="GO" id="GO:0005096">
    <property type="term" value="F:GTPase activator activity"/>
    <property type="evidence" value="ECO:0007669"/>
    <property type="project" value="UniProtKB-KW"/>
</dbReference>
<evidence type="ECO:0000313" key="5">
    <source>
        <dbReference type="EMBL" id="CAB0031698.1"/>
    </source>
</evidence>
<dbReference type="Gene3D" id="3.40.50.300">
    <property type="entry name" value="P-loop containing nucleotide triphosphate hydrolases"/>
    <property type="match status" value="1"/>
</dbReference>
<dbReference type="FunFam" id="1.10.472.80:FF:000020">
    <property type="entry name" value="TBC1 domain family, member 16"/>
    <property type="match status" value="1"/>
</dbReference>
<evidence type="ECO:0000256" key="1">
    <source>
        <dbReference type="ARBA" id="ARBA00022468"/>
    </source>
</evidence>
<dbReference type="GO" id="GO:0005769">
    <property type="term" value="C:early endosome"/>
    <property type="evidence" value="ECO:0007669"/>
    <property type="project" value="TreeGrafter"/>
</dbReference>
<evidence type="ECO:0000259" key="4">
    <source>
        <dbReference type="PROSITE" id="PS51192"/>
    </source>
</evidence>
<dbReference type="Gene3D" id="1.10.472.80">
    <property type="entry name" value="Ypt/Rab-GAP domain of gyp1p, domain 3"/>
    <property type="match status" value="1"/>
</dbReference>
<dbReference type="Pfam" id="PF00566">
    <property type="entry name" value="RabGAP-TBC"/>
    <property type="match status" value="1"/>
</dbReference>
<feature type="region of interest" description="Disordered" evidence="2">
    <location>
        <begin position="173"/>
        <end position="202"/>
    </location>
</feature>
<dbReference type="PROSITE" id="PS50086">
    <property type="entry name" value="TBC_RABGAP"/>
    <property type="match status" value="1"/>
</dbReference>
<dbReference type="Proteomes" id="UP000479190">
    <property type="component" value="Unassembled WGS sequence"/>
</dbReference>
<dbReference type="AlphaFoldDB" id="A0A6H5I120"/>
<dbReference type="PANTHER" id="PTHR22957">
    <property type="entry name" value="TBC1 DOMAIN FAMILY MEMBER GTPASE-ACTIVATING PROTEIN"/>
    <property type="match status" value="1"/>
</dbReference>
<dbReference type="InterPro" id="IPR027417">
    <property type="entry name" value="P-loop_NTPase"/>
</dbReference>
<name>A0A6H5I120_9HYME</name>
<dbReference type="PANTHER" id="PTHR22957:SF547">
    <property type="entry name" value="TBC1 DOMAIN FAMILY MEMBER 16"/>
    <property type="match status" value="1"/>
</dbReference>
<sequence>MLNAKAPKEDVKMIMTGLVDNKSPLKLVYVTPEYMFKSNRFMSKIQKAFEMKRLAGFAIDEVHCCSSWGHDFRPDYQKLISLKGMFPGVPIIGLTATAPAKIIVDVQKMLSIQGCLVLRASFNRPNLYYEVRRKPNDKEACLDMISNLLTTRIGTAENGSARARSQSWLLSRDAGGRVSHQSLQQMDERRVPSGRGDDRFRPGHRQARRALHHPSLPLEVDGELLSGIRSRRSRRSAVLLHSLVSSHGPVQAQPHGVPRSGRPAESLQVPGLLPRSELLPAKPDSRPLRGELEQGRLQEHVRSLPQEAKSQAGQCGRLLQAPVPDPGQGQAGRSEAHAAEARGRLVQQGSDEPSTGQRADAQVSPGGRRGHSRPLARQGLHEGELSVLGLHDEHLHRERKQIRLGHERWSRDHARASGLGEQLTNVKIISDCSWTTIYIAMMIVKLWKKIFILIRKIMNKILTPILKTWRSVDNRGDGAAQRGCGHEHHGNVQQRHRLVQFNGRIGIMAFYSRSNGSASNGNGNAAAAAAGGGGRNARYLASSSQASQPGSNNKGIGCGFGVVGGGGCGSGNIGSGAGALVTRETRCELSFCAMPLPNILRKASSYILGDTCQDNLRAMYQDGETLFCKNNVCVHPPTLLRQHCDVVHHPGYLTVTCKVDKATSLPTLYLSWIPNTTLRKCPATLENVAAKRLETTKENSGELSSDEQEELPTWMRSPELLALQHNLAFPESASASPVTLRRTTTHRCRRFSVDLGQMRSLRLFFANPECSSGQLVVASRESQYKILHFHHGGLDRLAATLHQWHQLLNPSPARLPPGEESTLLPYRHFMVCRPEVSSDELHPEEGQVPMITSLAWQDLLNERGQLEDDLSLRKGIFFGGLEPALRKIVWPFLLHCYSYQSSYEDREKIDEIRRQEYEEIVKRRNNMSPQEAEHFWRHVVCIVEKDVVRTDRANPYYAGEDNPNIEVMKNILLNYAVYNARLGYTQGMSDLLSPLLAELDDEQEAFWCFAGLMQRSVAVCTPTDVDMDRNLCYLRELLRLMVPDFYAHLQRHDDALELLFCHRWILLCLKREFPMDVALSMWEACWVNYLTDHFHLFLCLSIMCVYADDVVAQDLRTDEMLLHFSSLAMYMDGRLILRKARGLLHHFRQLDRLPCTLAGLCKQCGPGMWDSSHDPVIECVGHLDAKCPLADNYSRQAYNSLE</sequence>